<evidence type="ECO:0000256" key="4">
    <source>
        <dbReference type="ARBA" id="ARBA00022723"/>
    </source>
</evidence>
<protein>
    <recommendedName>
        <fullName evidence="3">diphosphoinositol-polyphosphate diphosphatase</fullName>
        <ecNumber evidence="3">3.6.1.52</ecNumber>
    </recommendedName>
</protein>
<dbReference type="InterPro" id="IPR020084">
    <property type="entry name" value="NUDIX_hydrolase_CS"/>
</dbReference>
<dbReference type="GO" id="GO:1901911">
    <property type="term" value="P:adenosine 5'-(hexahydrogen pentaphosphate) catabolic process"/>
    <property type="evidence" value="ECO:0007669"/>
    <property type="project" value="TreeGrafter"/>
</dbReference>
<dbReference type="InterPro" id="IPR020476">
    <property type="entry name" value="Nudix_hydrolase"/>
</dbReference>
<keyword evidence="5 8" id="KW-0378">Hydrolase</keyword>
<dbReference type="GO" id="GO:0005737">
    <property type="term" value="C:cytoplasm"/>
    <property type="evidence" value="ECO:0007669"/>
    <property type="project" value="TreeGrafter"/>
</dbReference>
<evidence type="ECO:0000313" key="11">
    <source>
        <dbReference type="WBParaSite" id="L893_g20969.t1"/>
    </source>
</evidence>
<feature type="domain" description="Nudix hydrolase" evidence="9">
    <location>
        <begin position="36"/>
        <end position="165"/>
    </location>
</feature>
<dbReference type="WBParaSite" id="L893_g20969.t1">
    <property type="protein sequence ID" value="L893_g20969.t1"/>
    <property type="gene ID" value="L893_g20969"/>
</dbReference>
<evidence type="ECO:0000256" key="3">
    <source>
        <dbReference type="ARBA" id="ARBA00012527"/>
    </source>
</evidence>
<organism evidence="10 11">
    <name type="scientific">Steinernema glaseri</name>
    <dbReference type="NCBI Taxonomy" id="37863"/>
    <lineage>
        <taxon>Eukaryota</taxon>
        <taxon>Metazoa</taxon>
        <taxon>Ecdysozoa</taxon>
        <taxon>Nematoda</taxon>
        <taxon>Chromadorea</taxon>
        <taxon>Rhabditida</taxon>
        <taxon>Tylenchina</taxon>
        <taxon>Panagrolaimomorpha</taxon>
        <taxon>Strongyloidoidea</taxon>
        <taxon>Steinernematidae</taxon>
        <taxon>Steinernema</taxon>
    </lineage>
</organism>
<dbReference type="Pfam" id="PF00293">
    <property type="entry name" value="NUDIX"/>
    <property type="match status" value="1"/>
</dbReference>
<keyword evidence="4" id="KW-0479">Metal-binding</keyword>
<name>A0A1I7YYG1_9BILA</name>
<dbReference type="AlphaFoldDB" id="A0A1I7YYG1"/>
<dbReference type="PRINTS" id="PR00502">
    <property type="entry name" value="NUDIXFAMILY"/>
</dbReference>
<dbReference type="InterPro" id="IPR015797">
    <property type="entry name" value="NUDIX_hydrolase-like_dom_sf"/>
</dbReference>
<dbReference type="InterPro" id="IPR000086">
    <property type="entry name" value="NUDIX_hydrolase_dom"/>
</dbReference>
<evidence type="ECO:0000256" key="2">
    <source>
        <dbReference type="ARBA" id="ARBA00008266"/>
    </source>
</evidence>
<dbReference type="Proteomes" id="UP000095287">
    <property type="component" value="Unplaced"/>
</dbReference>
<dbReference type="PANTHER" id="PTHR12629:SF0">
    <property type="entry name" value="DIPHOSPHOINOSITOL-POLYPHOSPHATE DIPHOSPHATASE"/>
    <property type="match status" value="1"/>
</dbReference>
<dbReference type="InterPro" id="IPR047198">
    <property type="entry name" value="DDP-like_NUDIX"/>
</dbReference>
<dbReference type="GO" id="GO:0000298">
    <property type="term" value="F:endopolyphosphatase activity"/>
    <property type="evidence" value="ECO:0007669"/>
    <property type="project" value="TreeGrafter"/>
</dbReference>
<dbReference type="Gene3D" id="3.90.79.10">
    <property type="entry name" value="Nucleoside Triphosphate Pyrophosphohydrolase"/>
    <property type="match status" value="1"/>
</dbReference>
<dbReference type="GO" id="GO:0046872">
    <property type="term" value="F:metal ion binding"/>
    <property type="evidence" value="ECO:0007669"/>
    <property type="project" value="UniProtKB-KW"/>
</dbReference>
<reference evidence="11" key="1">
    <citation type="submission" date="2016-11" db="UniProtKB">
        <authorList>
            <consortium name="WormBaseParasite"/>
        </authorList>
    </citation>
    <scope>IDENTIFICATION</scope>
</reference>
<evidence type="ECO:0000256" key="6">
    <source>
        <dbReference type="ARBA" id="ARBA00022842"/>
    </source>
</evidence>
<dbReference type="GO" id="GO:1901909">
    <property type="term" value="P:diadenosine hexaphosphate catabolic process"/>
    <property type="evidence" value="ECO:0007669"/>
    <property type="project" value="TreeGrafter"/>
</dbReference>
<dbReference type="PROSITE" id="PS00893">
    <property type="entry name" value="NUDIX_BOX"/>
    <property type="match status" value="1"/>
</dbReference>
<comment type="cofactor">
    <cofactor evidence="1">
        <name>Mg(2+)</name>
        <dbReference type="ChEBI" id="CHEBI:18420"/>
    </cofactor>
</comment>
<evidence type="ECO:0000259" key="9">
    <source>
        <dbReference type="PROSITE" id="PS51462"/>
    </source>
</evidence>
<keyword evidence="6" id="KW-0460">Magnesium</keyword>
<dbReference type="PANTHER" id="PTHR12629">
    <property type="entry name" value="DIPHOSPHOINOSITOL POLYPHOSPHATE PHOSPHOHYDROLASE"/>
    <property type="match status" value="1"/>
</dbReference>
<dbReference type="SUPFAM" id="SSF55811">
    <property type="entry name" value="Nudix"/>
    <property type="match status" value="1"/>
</dbReference>
<dbReference type="GO" id="GO:0034431">
    <property type="term" value="F:bis(5'-adenosyl)-hexaphosphatase activity"/>
    <property type="evidence" value="ECO:0007669"/>
    <property type="project" value="TreeGrafter"/>
</dbReference>
<comment type="catalytic activity">
    <reaction evidence="7">
        <text>diphospho-myo-inositol polyphosphate + H2O = myo-inositol polyphosphate + phosphate.</text>
        <dbReference type="EC" id="3.6.1.52"/>
    </reaction>
</comment>
<sequence>MPLDGEQPSTTSEDKTKIRQLYKAKNQKRVYDEAGYRLRAAGLCVRTGTDGAVEVLLVTGSANHEHWIVPGGGLEDGENASSAALREVEEEAGIRGEIEQFVGEFKDDDRRTRTSLYLLNVVEALDEWEDGRLGRDREWVTMPEALRRIKRCQSPLLTVCLERCGFSREALLEHSSVQR</sequence>
<dbReference type="EC" id="3.6.1.52" evidence="3"/>
<keyword evidence="10" id="KW-1185">Reference proteome</keyword>
<dbReference type="GO" id="GO:0034432">
    <property type="term" value="F:bis(5'-adenosyl)-pentaphosphatase activity"/>
    <property type="evidence" value="ECO:0007669"/>
    <property type="project" value="TreeGrafter"/>
</dbReference>
<dbReference type="CDD" id="cd04666">
    <property type="entry name" value="NUDIX_DIPP2_like_Nudt4"/>
    <property type="match status" value="1"/>
</dbReference>
<evidence type="ECO:0000313" key="10">
    <source>
        <dbReference type="Proteomes" id="UP000095287"/>
    </source>
</evidence>
<evidence type="ECO:0000256" key="1">
    <source>
        <dbReference type="ARBA" id="ARBA00001946"/>
    </source>
</evidence>
<dbReference type="GO" id="GO:0005634">
    <property type="term" value="C:nucleus"/>
    <property type="evidence" value="ECO:0007669"/>
    <property type="project" value="TreeGrafter"/>
</dbReference>
<dbReference type="PROSITE" id="PS51462">
    <property type="entry name" value="NUDIX"/>
    <property type="match status" value="1"/>
</dbReference>
<comment type="similarity">
    <text evidence="2">Belongs to the Nudix hydrolase family. DIPP subfamily.</text>
</comment>
<proteinExistence type="inferred from homology"/>
<evidence type="ECO:0000256" key="8">
    <source>
        <dbReference type="RuleBase" id="RU003476"/>
    </source>
</evidence>
<dbReference type="GO" id="GO:0071543">
    <property type="term" value="P:diphosphoinositol polyphosphate metabolic process"/>
    <property type="evidence" value="ECO:0007669"/>
    <property type="project" value="TreeGrafter"/>
</dbReference>
<evidence type="ECO:0000256" key="7">
    <source>
        <dbReference type="ARBA" id="ARBA00033994"/>
    </source>
</evidence>
<dbReference type="GO" id="GO:0008486">
    <property type="term" value="F:diphosphoinositol-polyphosphate diphosphatase activity"/>
    <property type="evidence" value="ECO:0007669"/>
    <property type="project" value="UniProtKB-EC"/>
</dbReference>
<accession>A0A1I7YYG1</accession>
<evidence type="ECO:0000256" key="5">
    <source>
        <dbReference type="ARBA" id="ARBA00022801"/>
    </source>
</evidence>
<dbReference type="GO" id="GO:1901907">
    <property type="term" value="P:diadenosine pentaphosphate catabolic process"/>
    <property type="evidence" value="ECO:0007669"/>
    <property type="project" value="TreeGrafter"/>
</dbReference>